<keyword evidence="4" id="KW-1185">Reference proteome</keyword>
<dbReference type="PRINTS" id="PR00040">
    <property type="entry name" value="HTHMERR"/>
</dbReference>
<dbReference type="Pfam" id="PF13411">
    <property type="entry name" value="MerR_1"/>
    <property type="match status" value="1"/>
</dbReference>
<evidence type="ECO:0000313" key="3">
    <source>
        <dbReference type="EMBL" id="WAE71071.1"/>
    </source>
</evidence>
<dbReference type="RefSeq" id="WP_267944874.1">
    <property type="nucleotide sequence ID" value="NZ_CP113264.1"/>
</dbReference>
<dbReference type="EMBL" id="CP113264">
    <property type="protein sequence ID" value="WAE71071.1"/>
    <property type="molecule type" value="Genomic_DNA"/>
</dbReference>
<name>A0ABY6YFT3_9ACTN</name>
<dbReference type="InterPro" id="IPR047057">
    <property type="entry name" value="MerR_fam"/>
</dbReference>
<dbReference type="Proteomes" id="UP001156498">
    <property type="component" value="Chromosome"/>
</dbReference>
<dbReference type="PANTHER" id="PTHR30204">
    <property type="entry name" value="REDOX-CYCLING DRUG-SENSING TRANSCRIPTIONAL ACTIVATOR SOXR"/>
    <property type="match status" value="1"/>
</dbReference>
<dbReference type="InterPro" id="IPR000551">
    <property type="entry name" value="MerR-type_HTH_dom"/>
</dbReference>
<dbReference type="PANTHER" id="PTHR30204:SF93">
    <property type="entry name" value="HTH MERR-TYPE DOMAIN-CONTAINING PROTEIN"/>
    <property type="match status" value="1"/>
</dbReference>
<evidence type="ECO:0000259" key="2">
    <source>
        <dbReference type="PROSITE" id="PS50937"/>
    </source>
</evidence>
<dbReference type="Gene3D" id="1.10.1660.10">
    <property type="match status" value="1"/>
</dbReference>
<dbReference type="PROSITE" id="PS00552">
    <property type="entry name" value="HTH_MERR_1"/>
    <property type="match status" value="1"/>
</dbReference>
<sequence>MKIGELARRTGVTTRTLRYYEEQGLLHPERESNGYRSYPESSVTRVEQVRDLLAAGLSTRVIRVVVPCFEGSGSQLRPQVDGELAANLAREVEQMDARIDALTRNRDAVRRFLRGATPPGPDRHSASA</sequence>
<evidence type="ECO:0000313" key="4">
    <source>
        <dbReference type="Proteomes" id="UP001156498"/>
    </source>
</evidence>
<dbReference type="SMART" id="SM00422">
    <property type="entry name" value="HTH_MERR"/>
    <property type="match status" value="1"/>
</dbReference>
<gene>
    <name evidence="3" type="ORF">OUQ99_17710</name>
</gene>
<organism evidence="3 4">
    <name type="scientific">Streptomonospora nanhaiensis</name>
    <dbReference type="NCBI Taxonomy" id="1323731"/>
    <lineage>
        <taxon>Bacteria</taxon>
        <taxon>Bacillati</taxon>
        <taxon>Actinomycetota</taxon>
        <taxon>Actinomycetes</taxon>
        <taxon>Streptosporangiales</taxon>
        <taxon>Nocardiopsidaceae</taxon>
        <taxon>Streptomonospora</taxon>
    </lineage>
</organism>
<feature type="domain" description="HTH merR-type" evidence="2">
    <location>
        <begin position="1"/>
        <end position="68"/>
    </location>
</feature>
<dbReference type="SUPFAM" id="SSF46955">
    <property type="entry name" value="Putative DNA-binding domain"/>
    <property type="match status" value="1"/>
</dbReference>
<evidence type="ECO:0000256" key="1">
    <source>
        <dbReference type="ARBA" id="ARBA00023125"/>
    </source>
</evidence>
<accession>A0ABY6YFT3</accession>
<dbReference type="CDD" id="cd01282">
    <property type="entry name" value="HTH_MerR-like_sg3"/>
    <property type="match status" value="1"/>
</dbReference>
<dbReference type="InterPro" id="IPR009061">
    <property type="entry name" value="DNA-bd_dom_put_sf"/>
</dbReference>
<keyword evidence="1" id="KW-0238">DNA-binding</keyword>
<dbReference type="PROSITE" id="PS50937">
    <property type="entry name" value="HTH_MERR_2"/>
    <property type="match status" value="1"/>
</dbReference>
<proteinExistence type="predicted"/>
<protein>
    <submittedName>
        <fullName evidence="3">MerR family transcriptional regulator</fullName>
    </submittedName>
</protein>
<reference evidence="3 4" key="1">
    <citation type="journal article" date="2013" name="Int. J. Syst. Evol. Microbiol.">
        <title>Description of Streptomonospora sediminis sp. nov. and Streptomonospora nanhaiensis sp. nov., and reclassification of Nocardiopsis arabia Hozzein &amp; Goodfellow 2008 as Streptomonospora arabica comb. nov. and emended description of the genus Streptomonospora.</title>
        <authorList>
            <person name="Zhang D.F."/>
            <person name="Pan H.Q."/>
            <person name="He J."/>
            <person name="Zhang X.M."/>
            <person name="Zhang Y.G."/>
            <person name="Klenk H.P."/>
            <person name="Hu J.C."/>
            <person name="Li W.J."/>
        </authorList>
    </citation>
    <scope>NUCLEOTIDE SEQUENCE [LARGE SCALE GENOMIC DNA]</scope>
    <source>
        <strain evidence="3 4">12A09</strain>
    </source>
</reference>